<dbReference type="Gene3D" id="1.10.287.950">
    <property type="entry name" value="Methyl-accepting chemotaxis protein"/>
    <property type="match status" value="1"/>
</dbReference>
<dbReference type="EMBL" id="LLXH01007889">
    <property type="protein sequence ID" value="PKC51308.1"/>
    <property type="molecule type" value="Genomic_DNA"/>
</dbReference>
<proteinExistence type="predicted"/>
<organism evidence="1 2">
    <name type="scientific">Rhizophagus irregularis</name>
    <dbReference type="NCBI Taxonomy" id="588596"/>
    <lineage>
        <taxon>Eukaryota</taxon>
        <taxon>Fungi</taxon>
        <taxon>Fungi incertae sedis</taxon>
        <taxon>Mucoromycota</taxon>
        <taxon>Glomeromycotina</taxon>
        <taxon>Glomeromycetes</taxon>
        <taxon>Glomerales</taxon>
        <taxon>Glomeraceae</taxon>
        <taxon>Rhizophagus</taxon>
    </lineage>
</organism>
<dbReference type="VEuPathDB" id="FungiDB:RhiirA1_484035"/>
<name>A0A2N0QJS2_9GLOM</name>
<dbReference type="AlphaFoldDB" id="A0A2N0QJS2"/>
<accession>A0A2N0QJS2</accession>
<sequence length="105" mass="12006">MSNIETTAHQSQEVAAIAEQTSAGAEEVRSATEEQAYAIEQIEKLSKDLKLQSEQLYKVIQQFDRTHENIRILRNCFNERCEISCYSISRSGTLLMICFNGVFRL</sequence>
<evidence type="ECO:0000313" key="1">
    <source>
        <dbReference type="EMBL" id="PKC51308.1"/>
    </source>
</evidence>
<reference evidence="1 2" key="1">
    <citation type="submission" date="2017-10" db="EMBL/GenBank/DDBJ databases">
        <title>Extensive intraspecific genome diversity in a model arbuscular mycorrhizal fungus.</title>
        <authorList>
            <person name="Chen E.C.H."/>
            <person name="Morin E."/>
            <person name="Baudet D."/>
            <person name="Noel J."/>
            <person name="Ndikumana S."/>
            <person name="Charron P."/>
            <person name="St-Onge C."/>
            <person name="Giorgi J."/>
            <person name="Grigoriev I.V."/>
            <person name="Roux C."/>
            <person name="Martin F.M."/>
            <person name="Corradi N."/>
        </authorList>
    </citation>
    <scope>NUCLEOTIDE SEQUENCE [LARGE SCALE GENOMIC DNA]</scope>
    <source>
        <strain evidence="1 2">A1</strain>
    </source>
</reference>
<dbReference type="Proteomes" id="UP000232688">
    <property type="component" value="Unassembled WGS sequence"/>
</dbReference>
<dbReference type="SUPFAM" id="SSF58104">
    <property type="entry name" value="Methyl-accepting chemotaxis protein (MCP) signaling domain"/>
    <property type="match status" value="1"/>
</dbReference>
<comment type="caution">
    <text evidence="1">The sequence shown here is derived from an EMBL/GenBank/DDBJ whole genome shotgun (WGS) entry which is preliminary data.</text>
</comment>
<protein>
    <submittedName>
        <fullName evidence="1">Uncharacterized protein</fullName>
    </submittedName>
</protein>
<evidence type="ECO:0000313" key="2">
    <source>
        <dbReference type="Proteomes" id="UP000232688"/>
    </source>
</evidence>
<reference evidence="1 2" key="2">
    <citation type="submission" date="2017-10" db="EMBL/GenBank/DDBJ databases">
        <title>Genome analyses suggest a sexual origin of heterokaryosis in a supposedly ancient asexual fungus.</title>
        <authorList>
            <person name="Corradi N."/>
            <person name="Sedzielewska K."/>
            <person name="Noel J."/>
            <person name="Charron P."/>
            <person name="Farinelli L."/>
            <person name="Marton T."/>
            <person name="Kruger M."/>
            <person name="Pelin A."/>
            <person name="Brachmann A."/>
            <person name="Corradi N."/>
        </authorList>
    </citation>
    <scope>NUCLEOTIDE SEQUENCE [LARGE SCALE GENOMIC DNA]</scope>
    <source>
        <strain evidence="1 2">A1</strain>
    </source>
</reference>
<gene>
    <name evidence="1" type="ORF">RhiirA1_484035</name>
</gene>